<evidence type="ECO:0000259" key="7">
    <source>
        <dbReference type="Pfam" id="PF13396"/>
    </source>
</evidence>
<feature type="domain" description="Cardiolipin synthase N-terminal" evidence="7">
    <location>
        <begin position="21"/>
        <end position="67"/>
    </location>
</feature>
<dbReference type="GO" id="GO:0005886">
    <property type="term" value="C:plasma membrane"/>
    <property type="evidence" value="ECO:0007669"/>
    <property type="project" value="UniProtKB-SubCell"/>
</dbReference>
<dbReference type="Pfam" id="PF13396">
    <property type="entry name" value="PLDc_N"/>
    <property type="match status" value="1"/>
</dbReference>
<evidence type="ECO:0000313" key="8">
    <source>
        <dbReference type="EMBL" id="KPQ42497.1"/>
    </source>
</evidence>
<dbReference type="InterPro" id="IPR027379">
    <property type="entry name" value="CLS_N"/>
</dbReference>
<accession>A0A0P8A7B3</accession>
<feature type="transmembrane region" description="Helical" evidence="6">
    <location>
        <begin position="79"/>
        <end position="100"/>
    </location>
</feature>
<keyword evidence="2" id="KW-1003">Cell membrane</keyword>
<evidence type="ECO:0000256" key="5">
    <source>
        <dbReference type="ARBA" id="ARBA00023136"/>
    </source>
</evidence>
<keyword evidence="3 6" id="KW-0812">Transmembrane</keyword>
<gene>
    <name evidence="8" type="ORF">MPEBLZ_02955</name>
</gene>
<comment type="subcellular location">
    <subcellularLocation>
        <location evidence="1">Cell membrane</location>
        <topology evidence="1">Multi-pass membrane protein</topology>
    </subcellularLocation>
</comment>
<dbReference type="InterPro" id="IPR013783">
    <property type="entry name" value="Ig-like_fold"/>
</dbReference>
<evidence type="ECO:0000256" key="4">
    <source>
        <dbReference type="ARBA" id="ARBA00022989"/>
    </source>
</evidence>
<dbReference type="Proteomes" id="UP000050360">
    <property type="component" value="Unassembled WGS sequence"/>
</dbReference>
<sequence>MIGASEVILFLFIPVLVLLIVLWLWMLIDCLKRRDDMFKFGGNNARLIWILVIILTGVIGAVIYYFLIKKTDSHEDRIIGIALLASLAIIVILIASGLMVNTRSTVSIEPYPPGKLPQSIEIPTISLTPKVTPVLPPINQTLPSNATTIPATMAIQPDTGTIGTKVVLTGTGFTARDNNVAFRLEPEDSPGTFKVGYINNLVSRDGKTIEFVIPEVLSACAFPLPETNPVTACPAIGILFKSGTQTYPVYVVNQNGTSNRVNFTLSR</sequence>
<dbReference type="Gene3D" id="2.60.40.10">
    <property type="entry name" value="Immunoglobulins"/>
    <property type="match status" value="1"/>
</dbReference>
<dbReference type="AlphaFoldDB" id="A0A0P8A7B3"/>
<feature type="transmembrane region" description="Helical" evidence="6">
    <location>
        <begin position="7"/>
        <end position="28"/>
    </location>
</feature>
<name>A0A0P8A7B3_9EURY</name>
<organism evidence="8 9">
    <name type="scientific">Candidatus Methanoperedens nitratireducens</name>
    <dbReference type="NCBI Taxonomy" id="1392998"/>
    <lineage>
        <taxon>Archaea</taxon>
        <taxon>Methanobacteriati</taxon>
        <taxon>Methanobacteriota</taxon>
        <taxon>Stenosarchaea group</taxon>
        <taxon>Methanomicrobia</taxon>
        <taxon>Methanosarcinales</taxon>
        <taxon>ANME-2 cluster</taxon>
        <taxon>Candidatus Methanoperedentaceae</taxon>
        <taxon>Candidatus Methanoperedens</taxon>
    </lineage>
</organism>
<evidence type="ECO:0000256" key="2">
    <source>
        <dbReference type="ARBA" id="ARBA00022475"/>
    </source>
</evidence>
<protein>
    <recommendedName>
        <fullName evidence="7">Cardiolipin synthase N-terminal domain-containing protein</fullName>
    </recommendedName>
</protein>
<dbReference type="EMBL" id="LKCM01000230">
    <property type="protein sequence ID" value="KPQ42497.1"/>
    <property type="molecule type" value="Genomic_DNA"/>
</dbReference>
<comment type="caution">
    <text evidence="8">The sequence shown here is derived from an EMBL/GenBank/DDBJ whole genome shotgun (WGS) entry which is preliminary data.</text>
</comment>
<evidence type="ECO:0000256" key="6">
    <source>
        <dbReference type="SAM" id="Phobius"/>
    </source>
</evidence>
<keyword evidence="4 6" id="KW-1133">Transmembrane helix</keyword>
<proteinExistence type="predicted"/>
<evidence type="ECO:0000313" key="9">
    <source>
        <dbReference type="Proteomes" id="UP000050360"/>
    </source>
</evidence>
<keyword evidence="5 6" id="KW-0472">Membrane</keyword>
<feature type="transmembrane region" description="Helical" evidence="6">
    <location>
        <begin position="48"/>
        <end position="67"/>
    </location>
</feature>
<reference evidence="8 9" key="1">
    <citation type="submission" date="2015-09" db="EMBL/GenBank/DDBJ databases">
        <title>A metagenomics-based metabolic model of nitrate-dependent anaerobic oxidation of methane by Methanoperedens-like archaea.</title>
        <authorList>
            <person name="Arshad A."/>
            <person name="Speth D.R."/>
            <person name="De Graaf R.M."/>
            <person name="Op Den Camp H.J."/>
            <person name="Jetten M.S."/>
            <person name="Welte C.U."/>
        </authorList>
    </citation>
    <scope>NUCLEOTIDE SEQUENCE [LARGE SCALE GENOMIC DNA]</scope>
</reference>
<evidence type="ECO:0000256" key="3">
    <source>
        <dbReference type="ARBA" id="ARBA00022692"/>
    </source>
</evidence>
<evidence type="ECO:0000256" key="1">
    <source>
        <dbReference type="ARBA" id="ARBA00004651"/>
    </source>
</evidence>